<dbReference type="AlphaFoldDB" id="A0A3S0ZDK8"/>
<gene>
    <name evidence="1" type="ORF">EJP67_26945</name>
</gene>
<dbReference type="OrthoDB" id="8857102at2"/>
<protein>
    <recommendedName>
        <fullName evidence="3">DUF4880 domain-containing protein</fullName>
    </recommendedName>
</protein>
<proteinExistence type="predicted"/>
<organism evidence="1 2">
    <name type="scientific">Variovorax guangxiensis</name>
    <dbReference type="NCBI Taxonomy" id="1775474"/>
    <lineage>
        <taxon>Bacteria</taxon>
        <taxon>Pseudomonadati</taxon>
        <taxon>Pseudomonadota</taxon>
        <taxon>Betaproteobacteria</taxon>
        <taxon>Burkholderiales</taxon>
        <taxon>Comamonadaceae</taxon>
        <taxon>Variovorax</taxon>
    </lineage>
</organism>
<accession>A0A3S0ZDK8</accession>
<name>A0A3S0ZDK8_9BURK</name>
<evidence type="ECO:0000313" key="1">
    <source>
        <dbReference type="EMBL" id="RUR70701.1"/>
    </source>
</evidence>
<reference evidence="1 2" key="1">
    <citation type="submission" date="2018-12" db="EMBL/GenBank/DDBJ databases">
        <title>The genome sequences of Variovorax guangxiensis DSM 27352.</title>
        <authorList>
            <person name="Gao J."/>
            <person name="Sun J."/>
        </authorList>
    </citation>
    <scope>NUCLEOTIDE SEQUENCE [LARGE SCALE GENOMIC DNA]</scope>
    <source>
        <strain evidence="1 2">DSM 27352</strain>
    </source>
</reference>
<dbReference type="EMBL" id="RXFT01000015">
    <property type="protein sequence ID" value="RUR70701.1"/>
    <property type="molecule type" value="Genomic_DNA"/>
</dbReference>
<dbReference type="Proteomes" id="UP000281118">
    <property type="component" value="Unassembled WGS sequence"/>
</dbReference>
<dbReference type="RefSeq" id="WP_126024811.1">
    <property type="nucleotide sequence ID" value="NZ_RXFT01000015.1"/>
</dbReference>
<sequence>MNSRHHVPSDPAFSEAWRLFRELHDAPSLERAEKLVLWLGRDARHVRALDDALTLWALAGAVMVGSAPGDEPCQKPTLQ</sequence>
<evidence type="ECO:0008006" key="3">
    <source>
        <dbReference type="Google" id="ProtNLM"/>
    </source>
</evidence>
<comment type="caution">
    <text evidence="1">The sequence shown here is derived from an EMBL/GenBank/DDBJ whole genome shotgun (WGS) entry which is preliminary data.</text>
</comment>
<evidence type="ECO:0000313" key="2">
    <source>
        <dbReference type="Proteomes" id="UP000281118"/>
    </source>
</evidence>